<keyword evidence="5" id="KW-0777">Teichoic acid biosynthesis</keyword>
<sequence>MVKVSIIIPVYNVEKYIKDTLESVVNQSLKDIEIIVINDGSTDNSQLIIDDYCKKYKNIISIIKKNSGVSSARNTGIKIAKGKYIAFLDSDDILPKDSIELRYKAAIENNADIVTGGAFKFNSNREWPIKNYFLGNGYRDVVFDEKLFYTMVNWNKLFKKELIKYIEFDERLTYGEDQVFVTKSYFKAQKVYCIDSNLYYYRERESEGSLTQLIFNNPYKVLKQSKLIWEIIKDEIESNFNNITIQNDLKIRYLDRLLSCDIWPPIKQSLLSKDETLQVKSLQLLYEFIDKLEDKSVYKSGKLKWIVTVGILEHYRFLTNESKKTYVNLLRKTINKLDGESLYYLAENNGYLMKYIQKCVTKNNSIYILLFLVRRKISNLFKYIDNKFDILLLKLAFVYGKFRPISNNKVTLATNRSNKLIENLKYLNDKLAEFDDIDVKIYLKDTKLTKRTLMRMYYDFATSKFIILDDYYRPLYGYKFKKNVEVIQLWHACGAFKKFAFSAIDYQESHTEEYEKEAHSHYTKVITSDKEVNKHYSDAFRIDESNVLDFGIPRTDMFYDKDYKDYIKSMIENKYPNIIGKKVILYAPTFRGGGKDRQEFDINIDYRKIINELGKEYILILKLHPAVTKNGIDIDDKYKDNVINLSLYRDINELFLVTDILITDYSSVIFEYSLLEKPMIFFSYDLDSYLDERNFFYDYEAFVPGPIVYDNDGIVDIIKNGKLDTKKIAEFRMKFMSSCDGNSTERLVNFILDNKEK</sequence>
<accession>A0A1G9QPE1</accession>
<dbReference type="GO" id="GO:0005886">
    <property type="term" value="C:plasma membrane"/>
    <property type="evidence" value="ECO:0007669"/>
    <property type="project" value="UniProtKB-SubCell"/>
</dbReference>
<dbReference type="InterPro" id="IPR029044">
    <property type="entry name" value="Nucleotide-diphossugar_trans"/>
</dbReference>
<name>A0A1G9QPE1_9FIRM</name>
<evidence type="ECO:0000256" key="6">
    <source>
        <dbReference type="ARBA" id="ARBA00023136"/>
    </source>
</evidence>
<dbReference type="Gene3D" id="3.90.550.10">
    <property type="entry name" value="Spore Coat Polysaccharide Biosynthesis Protein SpsA, Chain A"/>
    <property type="match status" value="1"/>
</dbReference>
<dbReference type="GO" id="GO:0019350">
    <property type="term" value="P:teichoic acid biosynthetic process"/>
    <property type="evidence" value="ECO:0007669"/>
    <property type="project" value="UniProtKB-KW"/>
</dbReference>
<dbReference type="Gene3D" id="3.40.50.12580">
    <property type="match status" value="1"/>
</dbReference>
<dbReference type="Gene3D" id="3.40.50.11820">
    <property type="match status" value="1"/>
</dbReference>
<dbReference type="CDD" id="cd00761">
    <property type="entry name" value="Glyco_tranf_GTA_type"/>
    <property type="match status" value="1"/>
</dbReference>
<dbReference type="Proteomes" id="UP000199068">
    <property type="component" value="Unassembled WGS sequence"/>
</dbReference>
<dbReference type="Pfam" id="PF00535">
    <property type="entry name" value="Glycos_transf_2"/>
    <property type="match status" value="1"/>
</dbReference>
<evidence type="ECO:0000256" key="4">
    <source>
        <dbReference type="ARBA" id="ARBA00022679"/>
    </source>
</evidence>
<dbReference type="PANTHER" id="PTHR37316:SF2">
    <property type="entry name" value="TEICHOIC ACID RIBITOL-PHOSPHATE POLYMERASE TARK"/>
    <property type="match status" value="1"/>
</dbReference>
<keyword evidence="4 8" id="KW-0808">Transferase</keyword>
<dbReference type="STRING" id="1121325.SAMN04515677_105310"/>
<dbReference type="EMBL" id="FNGW01000005">
    <property type="protein sequence ID" value="SDM12874.1"/>
    <property type="molecule type" value="Genomic_DNA"/>
</dbReference>
<dbReference type="AlphaFoldDB" id="A0A1G9QPE1"/>
<evidence type="ECO:0000256" key="2">
    <source>
        <dbReference type="ARBA" id="ARBA00010488"/>
    </source>
</evidence>
<organism evidence="8 9">
    <name type="scientific">Romboutsia lituseburensis DSM 797</name>
    <dbReference type="NCBI Taxonomy" id="1121325"/>
    <lineage>
        <taxon>Bacteria</taxon>
        <taxon>Bacillati</taxon>
        <taxon>Bacillota</taxon>
        <taxon>Clostridia</taxon>
        <taxon>Peptostreptococcales</taxon>
        <taxon>Peptostreptococcaceae</taxon>
        <taxon>Romboutsia</taxon>
    </lineage>
</organism>
<comment type="similarity">
    <text evidence="2">Belongs to the CDP-glycerol glycerophosphotransferase family.</text>
</comment>
<keyword evidence="3" id="KW-1003">Cell membrane</keyword>
<dbReference type="InterPro" id="IPR051612">
    <property type="entry name" value="Teichoic_Acid_Biosynth"/>
</dbReference>
<proteinExistence type="inferred from homology"/>
<dbReference type="SUPFAM" id="SSF53756">
    <property type="entry name" value="UDP-Glycosyltransferase/glycogen phosphorylase"/>
    <property type="match status" value="1"/>
</dbReference>
<evidence type="ECO:0000313" key="8">
    <source>
        <dbReference type="EMBL" id="SDM12874.1"/>
    </source>
</evidence>
<evidence type="ECO:0000256" key="5">
    <source>
        <dbReference type="ARBA" id="ARBA00022944"/>
    </source>
</evidence>
<dbReference type="GO" id="GO:0047355">
    <property type="term" value="F:CDP-glycerol glycerophosphotransferase activity"/>
    <property type="evidence" value="ECO:0007669"/>
    <property type="project" value="InterPro"/>
</dbReference>
<feature type="domain" description="Glycosyltransferase 2-like" evidence="7">
    <location>
        <begin position="5"/>
        <end position="163"/>
    </location>
</feature>
<gene>
    <name evidence="8" type="ORF">SAMN04515677_105310</name>
</gene>
<dbReference type="InterPro" id="IPR007554">
    <property type="entry name" value="Glycerophosphate_synth"/>
</dbReference>
<dbReference type="Pfam" id="PF04464">
    <property type="entry name" value="Glyphos_transf"/>
    <property type="match status" value="1"/>
</dbReference>
<protein>
    <submittedName>
        <fullName evidence="8">CDP-glycerol glycerophosphotransferase, TagB/SpsB family</fullName>
    </submittedName>
</protein>
<reference evidence="8 9" key="1">
    <citation type="submission" date="2016-10" db="EMBL/GenBank/DDBJ databases">
        <authorList>
            <person name="de Groot N.N."/>
        </authorList>
    </citation>
    <scope>NUCLEOTIDE SEQUENCE [LARGE SCALE GENOMIC DNA]</scope>
    <source>
        <strain evidence="8 9">DSM 797</strain>
    </source>
</reference>
<evidence type="ECO:0000313" key="9">
    <source>
        <dbReference type="Proteomes" id="UP000199068"/>
    </source>
</evidence>
<dbReference type="InterPro" id="IPR043148">
    <property type="entry name" value="TagF_C"/>
</dbReference>
<dbReference type="PANTHER" id="PTHR37316">
    <property type="entry name" value="TEICHOIC ACID GLYCEROL-PHOSPHATE PRIMASE"/>
    <property type="match status" value="1"/>
</dbReference>
<dbReference type="InterPro" id="IPR001173">
    <property type="entry name" value="Glyco_trans_2-like"/>
</dbReference>
<dbReference type="RefSeq" id="WP_092726417.1">
    <property type="nucleotide sequence ID" value="NZ_FNGW01000005.1"/>
</dbReference>
<comment type="subcellular location">
    <subcellularLocation>
        <location evidence="1">Cell membrane</location>
        <topology evidence="1">Peripheral membrane protein</topology>
    </subcellularLocation>
</comment>
<evidence type="ECO:0000259" key="7">
    <source>
        <dbReference type="Pfam" id="PF00535"/>
    </source>
</evidence>
<dbReference type="InterPro" id="IPR043149">
    <property type="entry name" value="TagF_N"/>
</dbReference>
<keyword evidence="9" id="KW-1185">Reference proteome</keyword>
<keyword evidence="6" id="KW-0472">Membrane</keyword>
<dbReference type="SUPFAM" id="SSF53448">
    <property type="entry name" value="Nucleotide-diphospho-sugar transferases"/>
    <property type="match status" value="1"/>
</dbReference>
<evidence type="ECO:0000256" key="1">
    <source>
        <dbReference type="ARBA" id="ARBA00004202"/>
    </source>
</evidence>
<evidence type="ECO:0000256" key="3">
    <source>
        <dbReference type="ARBA" id="ARBA00022475"/>
    </source>
</evidence>